<feature type="compositionally biased region" description="Basic and acidic residues" evidence="1">
    <location>
        <begin position="33"/>
        <end position="65"/>
    </location>
</feature>
<evidence type="ECO:0000313" key="3">
    <source>
        <dbReference type="Proteomes" id="UP000252107"/>
    </source>
</evidence>
<keyword evidence="3" id="KW-1185">Reference proteome</keyword>
<feature type="region of interest" description="Disordered" evidence="1">
    <location>
        <begin position="18"/>
        <end position="65"/>
    </location>
</feature>
<dbReference type="EMBL" id="LXQD01000236">
    <property type="protein sequence ID" value="RCJ31326.1"/>
    <property type="molecule type" value="Genomic_DNA"/>
</dbReference>
<organism evidence="2 3">
    <name type="scientific">Nostoc minutum NIES-26</name>
    <dbReference type="NCBI Taxonomy" id="1844469"/>
    <lineage>
        <taxon>Bacteria</taxon>
        <taxon>Bacillati</taxon>
        <taxon>Cyanobacteriota</taxon>
        <taxon>Cyanophyceae</taxon>
        <taxon>Nostocales</taxon>
        <taxon>Nostocaceae</taxon>
        <taxon>Nostoc</taxon>
    </lineage>
</organism>
<evidence type="ECO:0000256" key="1">
    <source>
        <dbReference type="SAM" id="MobiDB-lite"/>
    </source>
</evidence>
<protein>
    <submittedName>
        <fullName evidence="2">Uncharacterized protein</fullName>
    </submittedName>
</protein>
<dbReference type="Proteomes" id="UP000252107">
    <property type="component" value="Unassembled WGS sequence"/>
</dbReference>
<evidence type="ECO:0000313" key="2">
    <source>
        <dbReference type="EMBL" id="RCJ31326.1"/>
    </source>
</evidence>
<accession>A0A367R4B7</accession>
<gene>
    <name evidence="2" type="ORF">A6770_20210</name>
</gene>
<name>A0A367R4B7_9NOSO</name>
<proteinExistence type="predicted"/>
<comment type="caution">
    <text evidence="2">The sequence shown here is derived from an EMBL/GenBank/DDBJ whole genome shotgun (WGS) entry which is preliminary data.</text>
</comment>
<reference evidence="2" key="1">
    <citation type="submission" date="2016-04" db="EMBL/GenBank/DDBJ databases">
        <authorList>
            <person name="Tabuchi Yagui T.R."/>
        </authorList>
    </citation>
    <scope>NUCLEOTIDE SEQUENCE [LARGE SCALE GENOMIC DNA]</scope>
    <source>
        <strain evidence="2">NIES-26</strain>
    </source>
</reference>
<sequence length="65" mass="6969">MCSSIPSSFAYTLKLTDPSERQGAIATISPNKNMREQGKQGEQRGRGAEGQRGRGAGEARITTDN</sequence>
<dbReference type="AlphaFoldDB" id="A0A367R4B7"/>